<dbReference type="PANTHER" id="PTHR45266:SF3">
    <property type="entry name" value="OXALOACETATE DECARBOXYLASE ALPHA CHAIN"/>
    <property type="match status" value="1"/>
</dbReference>
<evidence type="ECO:0000313" key="11">
    <source>
        <dbReference type="EMBL" id="MEF2256097.1"/>
    </source>
</evidence>
<comment type="caution">
    <text evidence="11">The sequence shown here is derived from an EMBL/GenBank/DDBJ whole genome shotgun (WGS) entry which is preliminary data.</text>
</comment>
<evidence type="ECO:0000256" key="5">
    <source>
        <dbReference type="ARBA" id="ARBA00023098"/>
    </source>
</evidence>
<keyword evidence="7 8" id="KW-0092">Biotin</keyword>
<keyword evidence="6 8" id="KW-0275">Fatty acid biosynthesis</keyword>
<evidence type="ECO:0000259" key="10">
    <source>
        <dbReference type="PROSITE" id="PS50968"/>
    </source>
</evidence>
<accession>A0ABU7V8S5</accession>
<evidence type="ECO:0000313" key="12">
    <source>
        <dbReference type="Proteomes" id="UP001351900"/>
    </source>
</evidence>
<dbReference type="Proteomes" id="UP001351900">
    <property type="component" value="Unassembled WGS sequence"/>
</dbReference>
<dbReference type="InterPro" id="IPR050709">
    <property type="entry name" value="Biotin_Carboxyl_Carrier/Decarb"/>
</dbReference>
<evidence type="ECO:0000256" key="2">
    <source>
        <dbReference type="ARBA" id="ARBA00017562"/>
    </source>
</evidence>
<feature type="region of interest" description="Disordered" evidence="9">
    <location>
        <begin position="57"/>
        <end position="77"/>
    </location>
</feature>
<dbReference type="EMBL" id="JAZHOV010000008">
    <property type="protein sequence ID" value="MEF2256097.1"/>
    <property type="molecule type" value="Genomic_DNA"/>
</dbReference>
<dbReference type="RefSeq" id="WP_292710916.1">
    <property type="nucleotide sequence ID" value="NZ_BAAAUO010000001.1"/>
</dbReference>
<evidence type="ECO:0000256" key="8">
    <source>
        <dbReference type="RuleBase" id="RU364072"/>
    </source>
</evidence>
<sequence length="165" mass="16591">MAQESAPSWQQLLDLVATLDGGDYDTVAITWGEVSVQLSRTGPLEQTAATASVAPVAPAPAPAPAAQPAPAPAELSAADQAGTDAALGAPITAPMLGVFYRRPAPGAAPFVEPGDVVEADTTIGIIEIMKLMNPVVAGAAGTIAAFEAQDGAQVQFGQVLARFEA</sequence>
<keyword evidence="12" id="KW-1185">Reference proteome</keyword>
<gene>
    <name evidence="11" type="ORF">V2V91_13285</name>
</gene>
<keyword evidence="4 8" id="KW-0276">Fatty acid metabolism</keyword>
<dbReference type="PANTHER" id="PTHR45266">
    <property type="entry name" value="OXALOACETATE DECARBOXYLASE ALPHA CHAIN"/>
    <property type="match status" value="1"/>
</dbReference>
<dbReference type="InterPro" id="IPR011053">
    <property type="entry name" value="Single_hybrid_motif"/>
</dbReference>
<feature type="domain" description="Lipoyl-binding" evidence="10">
    <location>
        <begin position="88"/>
        <end position="164"/>
    </location>
</feature>
<comment type="function">
    <text evidence="8">This protein is a component of the acetyl coenzyme A carboxylase complex; first, biotin carboxylase catalyzes the carboxylation of the carrier protein and then the transcarboxylase transfers the carboxyl group to form malonyl-CoA.</text>
</comment>
<dbReference type="InterPro" id="IPR001249">
    <property type="entry name" value="AcCoA_biotinCC"/>
</dbReference>
<feature type="compositionally biased region" description="Pro residues" evidence="9">
    <location>
        <begin position="57"/>
        <end position="71"/>
    </location>
</feature>
<dbReference type="SUPFAM" id="SSF51230">
    <property type="entry name" value="Single hybrid motif"/>
    <property type="match status" value="1"/>
</dbReference>
<dbReference type="Gene3D" id="2.40.50.100">
    <property type="match status" value="1"/>
</dbReference>
<comment type="pathway">
    <text evidence="1 8">Lipid metabolism; fatty acid biosynthesis.</text>
</comment>
<dbReference type="PROSITE" id="PS00188">
    <property type="entry name" value="BIOTIN"/>
    <property type="match status" value="1"/>
</dbReference>
<dbReference type="InterPro" id="IPR000089">
    <property type="entry name" value="Biotin_lipoyl"/>
</dbReference>
<evidence type="ECO:0000256" key="3">
    <source>
        <dbReference type="ARBA" id="ARBA00022516"/>
    </source>
</evidence>
<evidence type="ECO:0000256" key="9">
    <source>
        <dbReference type="SAM" id="MobiDB-lite"/>
    </source>
</evidence>
<protein>
    <recommendedName>
        <fullName evidence="2 8">Biotin carboxyl carrier protein of acetyl-CoA carboxylase</fullName>
    </recommendedName>
</protein>
<organism evidence="11 12">
    <name type="scientific">Microbacterium schleiferi</name>
    <dbReference type="NCBI Taxonomy" id="69362"/>
    <lineage>
        <taxon>Bacteria</taxon>
        <taxon>Bacillati</taxon>
        <taxon>Actinomycetota</taxon>
        <taxon>Actinomycetes</taxon>
        <taxon>Micrococcales</taxon>
        <taxon>Microbacteriaceae</taxon>
        <taxon>Microbacterium</taxon>
    </lineage>
</organism>
<dbReference type="PRINTS" id="PR01071">
    <property type="entry name" value="ACOABIOTINCC"/>
</dbReference>
<dbReference type="CDD" id="cd06850">
    <property type="entry name" value="biotinyl_domain"/>
    <property type="match status" value="1"/>
</dbReference>
<evidence type="ECO:0000256" key="7">
    <source>
        <dbReference type="ARBA" id="ARBA00023267"/>
    </source>
</evidence>
<name>A0ABU7V8S5_9MICO</name>
<dbReference type="Pfam" id="PF00364">
    <property type="entry name" value="Biotin_lipoyl"/>
    <property type="match status" value="1"/>
</dbReference>
<evidence type="ECO:0000256" key="6">
    <source>
        <dbReference type="ARBA" id="ARBA00023160"/>
    </source>
</evidence>
<evidence type="ECO:0000256" key="1">
    <source>
        <dbReference type="ARBA" id="ARBA00005194"/>
    </source>
</evidence>
<evidence type="ECO:0000256" key="4">
    <source>
        <dbReference type="ARBA" id="ARBA00022832"/>
    </source>
</evidence>
<dbReference type="PROSITE" id="PS50968">
    <property type="entry name" value="BIOTINYL_LIPOYL"/>
    <property type="match status" value="1"/>
</dbReference>
<dbReference type="InterPro" id="IPR001882">
    <property type="entry name" value="Biotin_BS"/>
</dbReference>
<keyword evidence="5 8" id="KW-0443">Lipid metabolism</keyword>
<proteinExistence type="predicted"/>
<reference evidence="11 12" key="1">
    <citation type="submission" date="2024-01" db="EMBL/GenBank/DDBJ databases">
        <title>the genome sequence of strain Microbacterium schleiferi NBRC 15075.</title>
        <authorList>
            <person name="Ding Y."/>
            <person name="Zhang G."/>
        </authorList>
    </citation>
    <scope>NUCLEOTIDE SEQUENCE [LARGE SCALE GENOMIC DNA]</scope>
    <source>
        <strain evidence="11 12">NBRC 15075</strain>
    </source>
</reference>
<keyword evidence="3 8" id="KW-0444">Lipid biosynthesis</keyword>